<name>A0A1X7BXW0_9RHOB</name>
<gene>
    <name evidence="2" type="ORF">ROA7745_04197</name>
</gene>
<dbReference type="InterPro" id="IPR028973">
    <property type="entry name" value="PhnB-like"/>
</dbReference>
<dbReference type="OrthoDB" id="9795306at2"/>
<feature type="domain" description="PhnB-like" evidence="1">
    <location>
        <begin position="4"/>
        <end position="129"/>
    </location>
</feature>
<dbReference type="PANTHER" id="PTHR33990">
    <property type="entry name" value="PROTEIN YJDN-RELATED"/>
    <property type="match status" value="1"/>
</dbReference>
<dbReference type="Proteomes" id="UP000193224">
    <property type="component" value="Unassembled WGS sequence"/>
</dbReference>
<dbReference type="Gene3D" id="3.10.180.10">
    <property type="entry name" value="2,3-Dihydroxybiphenyl 1,2-Dioxygenase, domain 1"/>
    <property type="match status" value="1"/>
</dbReference>
<dbReference type="PANTHER" id="PTHR33990:SF1">
    <property type="entry name" value="PROTEIN YJDN"/>
    <property type="match status" value="1"/>
</dbReference>
<evidence type="ECO:0000313" key="2">
    <source>
        <dbReference type="EMBL" id="SMC14330.1"/>
    </source>
</evidence>
<accession>A0A1X7BXW0</accession>
<dbReference type="RefSeq" id="WP_085802232.1">
    <property type="nucleotide sequence ID" value="NZ_FWXB01000024.1"/>
</dbReference>
<evidence type="ECO:0000313" key="3">
    <source>
        <dbReference type="Proteomes" id="UP000193224"/>
    </source>
</evidence>
<keyword evidence="3" id="KW-1185">Reference proteome</keyword>
<reference evidence="2 3" key="1">
    <citation type="submission" date="2017-03" db="EMBL/GenBank/DDBJ databases">
        <authorList>
            <person name="Afonso C.L."/>
            <person name="Miller P.J."/>
            <person name="Scott M.A."/>
            <person name="Spackman E."/>
            <person name="Goraichik I."/>
            <person name="Dimitrov K.M."/>
            <person name="Suarez D.L."/>
            <person name="Swayne D.E."/>
        </authorList>
    </citation>
    <scope>NUCLEOTIDE SEQUENCE [LARGE SCALE GENOMIC DNA]</scope>
    <source>
        <strain evidence="2 3">CECT 7745</strain>
    </source>
</reference>
<evidence type="ECO:0000259" key="1">
    <source>
        <dbReference type="Pfam" id="PF06983"/>
    </source>
</evidence>
<sequence length="136" mass="14680">MNPTPYLIFTGNCREAVTAYADIFGGEITMMMTGAEMPSMEVPDDKKDWIMHSMIAFDGGLLMASDDMMGTTPAMAGSWVMMEMPSAEAAKSAFNALSEGGEITMPYGPTEWADGFGMVTDRFGACWMISAPSQMP</sequence>
<dbReference type="CDD" id="cd06588">
    <property type="entry name" value="PhnB_like"/>
    <property type="match status" value="1"/>
</dbReference>
<dbReference type="InterPro" id="IPR029068">
    <property type="entry name" value="Glyas_Bleomycin-R_OHBP_Dase"/>
</dbReference>
<dbReference type="AlphaFoldDB" id="A0A1X7BXW0"/>
<dbReference type="SUPFAM" id="SSF54593">
    <property type="entry name" value="Glyoxalase/Bleomycin resistance protein/Dihydroxybiphenyl dioxygenase"/>
    <property type="match status" value="1"/>
</dbReference>
<dbReference type="EMBL" id="FWXB01000024">
    <property type="protein sequence ID" value="SMC14330.1"/>
    <property type="molecule type" value="Genomic_DNA"/>
</dbReference>
<organism evidence="2 3">
    <name type="scientific">Roseovarius aestuarii</name>
    <dbReference type="NCBI Taxonomy" id="475083"/>
    <lineage>
        <taxon>Bacteria</taxon>
        <taxon>Pseudomonadati</taxon>
        <taxon>Pseudomonadota</taxon>
        <taxon>Alphaproteobacteria</taxon>
        <taxon>Rhodobacterales</taxon>
        <taxon>Roseobacteraceae</taxon>
        <taxon>Roseovarius</taxon>
    </lineage>
</organism>
<dbReference type="Pfam" id="PF06983">
    <property type="entry name" value="3-dmu-9_3-mt"/>
    <property type="match status" value="1"/>
</dbReference>
<protein>
    <recommendedName>
        <fullName evidence="1">PhnB-like domain-containing protein</fullName>
    </recommendedName>
</protein>
<proteinExistence type="predicted"/>